<comment type="caution">
    <text evidence="2">The sequence shown here is derived from an EMBL/GenBank/DDBJ whole genome shotgun (WGS) entry which is preliminary data.</text>
</comment>
<dbReference type="RefSeq" id="XP_016590658.1">
    <property type="nucleotide sequence ID" value="XM_016734686.1"/>
</dbReference>
<dbReference type="Proteomes" id="UP000033710">
    <property type="component" value="Unassembled WGS sequence"/>
</dbReference>
<dbReference type="VEuPathDB" id="FungiDB:SPSK_08035"/>
<accession>A0A0F2MEC9</accession>
<evidence type="ECO:0000313" key="3">
    <source>
        <dbReference type="Proteomes" id="UP000033710"/>
    </source>
</evidence>
<dbReference type="EMBL" id="AXCR01000004">
    <property type="protein sequence ID" value="KJR87982.1"/>
    <property type="molecule type" value="Genomic_DNA"/>
</dbReference>
<evidence type="ECO:0000256" key="1">
    <source>
        <dbReference type="SAM" id="MobiDB-lite"/>
    </source>
</evidence>
<reference evidence="2 3" key="1">
    <citation type="journal article" date="2014" name="BMC Genomics">
        <title>Comparative genomics of the major fungal agents of human and animal Sporotrichosis: Sporothrix schenckii and Sporothrix brasiliensis.</title>
        <authorList>
            <person name="Teixeira M.M."/>
            <person name="de Almeida L.G."/>
            <person name="Kubitschek-Barreira P."/>
            <person name="Alves F.L."/>
            <person name="Kioshima E.S."/>
            <person name="Abadio A.K."/>
            <person name="Fernandes L."/>
            <person name="Derengowski L.S."/>
            <person name="Ferreira K.S."/>
            <person name="Souza R.C."/>
            <person name="Ruiz J.C."/>
            <person name="de Andrade N.C."/>
            <person name="Paes H.C."/>
            <person name="Nicola A.M."/>
            <person name="Albuquerque P."/>
            <person name="Gerber A.L."/>
            <person name="Martins V.P."/>
            <person name="Peconick L.D."/>
            <person name="Neto A.V."/>
            <person name="Chaucanez C.B."/>
            <person name="Silva P.A."/>
            <person name="Cunha O.L."/>
            <person name="de Oliveira F.F."/>
            <person name="dos Santos T.C."/>
            <person name="Barros A.L."/>
            <person name="Soares M.A."/>
            <person name="de Oliveira L.M."/>
            <person name="Marini M.M."/>
            <person name="Villalobos-Duno H."/>
            <person name="Cunha M.M."/>
            <person name="de Hoog S."/>
            <person name="da Silveira J.F."/>
            <person name="Henrissat B."/>
            <person name="Nino-Vega G.A."/>
            <person name="Cisalpino P.S."/>
            <person name="Mora-Montes H.M."/>
            <person name="Almeida S.R."/>
            <person name="Stajich J.E."/>
            <person name="Lopes-Bezerra L.M."/>
            <person name="Vasconcelos A.T."/>
            <person name="Felipe M.S."/>
        </authorList>
    </citation>
    <scope>NUCLEOTIDE SEQUENCE [LARGE SCALE GENOMIC DNA]</scope>
    <source>
        <strain evidence="2 3">1099-18</strain>
    </source>
</reference>
<reference evidence="2 3" key="2">
    <citation type="journal article" date="2015" name="Eukaryot. Cell">
        <title>Asexual propagation of a virulent clone complex in a human and feline outbreak of sporotrichosis.</title>
        <authorList>
            <person name="Teixeira Mde M."/>
            <person name="Rodrigues A.M."/>
            <person name="Tsui C.K."/>
            <person name="de Almeida L.G."/>
            <person name="Van Diepeningen A.D."/>
            <person name="van den Ende B.G."/>
            <person name="Fernandes G.F."/>
            <person name="Kano R."/>
            <person name="Hamelin R.C."/>
            <person name="Lopes-Bezerra L.M."/>
            <person name="Vasconcelos A.T."/>
            <person name="de Hoog S."/>
            <person name="de Camargo Z.P."/>
            <person name="Felipe M.S."/>
        </authorList>
    </citation>
    <scope>NUCLEOTIDE SEQUENCE [LARGE SCALE GENOMIC DNA]</scope>
    <source>
        <strain evidence="2 3">1099-18</strain>
    </source>
</reference>
<proteinExistence type="predicted"/>
<feature type="compositionally biased region" description="Low complexity" evidence="1">
    <location>
        <begin position="54"/>
        <end position="68"/>
    </location>
</feature>
<dbReference type="KEGG" id="ssck:SPSK_08035"/>
<feature type="region of interest" description="Disordered" evidence="1">
    <location>
        <begin position="117"/>
        <end position="142"/>
    </location>
</feature>
<protein>
    <submittedName>
        <fullName evidence="2">Uncharacterized protein</fullName>
    </submittedName>
</protein>
<dbReference type="GeneID" id="27669963"/>
<dbReference type="AlphaFoldDB" id="A0A0F2MEC9"/>
<organism evidence="2 3">
    <name type="scientific">Sporothrix schenckii 1099-18</name>
    <dbReference type="NCBI Taxonomy" id="1397361"/>
    <lineage>
        <taxon>Eukaryota</taxon>
        <taxon>Fungi</taxon>
        <taxon>Dikarya</taxon>
        <taxon>Ascomycota</taxon>
        <taxon>Pezizomycotina</taxon>
        <taxon>Sordariomycetes</taxon>
        <taxon>Sordariomycetidae</taxon>
        <taxon>Ophiostomatales</taxon>
        <taxon>Ophiostomataceae</taxon>
        <taxon>Sporothrix</taxon>
    </lineage>
</organism>
<dbReference type="OrthoDB" id="4772806at2759"/>
<feature type="region of interest" description="Disordered" evidence="1">
    <location>
        <begin position="1"/>
        <end position="83"/>
    </location>
</feature>
<gene>
    <name evidence="2" type="ORF">SPSK_08035</name>
</gene>
<sequence>MAVDNFTPFPEDQDDDDPPPAYSNIGPGPVPFRDCVNVDAGHSRATTHGHSLGHNQNQSPQNHQNHQNRTVVRDTQRRQSFGIGGAGNIRMISTAKESSVAVVPAAPLLLQTSPAVEPTTFHEPGSHTQIRDQRRASASGANDLRDRLVDGVKSILSKMSDTL</sequence>
<evidence type="ECO:0000313" key="2">
    <source>
        <dbReference type="EMBL" id="KJR87982.1"/>
    </source>
</evidence>
<name>A0A0F2MEC9_SPOSC</name>